<feature type="domain" description="Gfo/Idh/MocA-like oxidoreductase N-terminal" evidence="3">
    <location>
        <begin position="11"/>
        <end position="131"/>
    </location>
</feature>
<dbReference type="EnsemblMetazoa" id="XM_030986793">
    <property type="protein sequence ID" value="XP_030842653"/>
    <property type="gene ID" value="LOC763709"/>
</dbReference>
<reference evidence="6" key="1">
    <citation type="submission" date="2015-02" db="EMBL/GenBank/DDBJ databases">
        <title>Genome sequencing for Strongylocentrotus purpuratus.</title>
        <authorList>
            <person name="Murali S."/>
            <person name="Liu Y."/>
            <person name="Vee V."/>
            <person name="English A."/>
            <person name="Wang M."/>
            <person name="Skinner E."/>
            <person name="Han Y."/>
            <person name="Muzny D.M."/>
            <person name="Worley K.C."/>
            <person name="Gibbs R.A."/>
        </authorList>
    </citation>
    <scope>NUCLEOTIDE SEQUENCE</scope>
</reference>
<dbReference type="Gene3D" id="3.30.360.10">
    <property type="entry name" value="Dihydrodipicolinate Reductase, domain 2"/>
    <property type="match status" value="1"/>
</dbReference>
<proteinExistence type="inferred from homology"/>
<evidence type="ECO:0008006" key="7">
    <source>
        <dbReference type="Google" id="ProtNLM"/>
    </source>
</evidence>
<dbReference type="Pfam" id="PF22725">
    <property type="entry name" value="GFO_IDH_MocA_C3"/>
    <property type="match status" value="1"/>
</dbReference>
<dbReference type="GeneID" id="763709"/>
<dbReference type="InterPro" id="IPR055170">
    <property type="entry name" value="GFO_IDH_MocA-like_dom"/>
</dbReference>
<name>A0A7M7SZE8_STRPU</name>
<dbReference type="PANTHER" id="PTHR42840:SF3">
    <property type="entry name" value="BINDING ROSSMANN FOLD OXIDOREDUCTASE, PUTATIVE (AFU_ORTHOLOGUE AFUA_2G10240)-RELATED"/>
    <property type="match status" value="1"/>
</dbReference>
<feature type="domain" description="GFO/IDH/MocA-like oxidoreductase" evidence="4">
    <location>
        <begin position="141"/>
        <end position="260"/>
    </location>
</feature>
<evidence type="ECO:0000313" key="6">
    <source>
        <dbReference type="Proteomes" id="UP000007110"/>
    </source>
</evidence>
<comment type="similarity">
    <text evidence="1">Belongs to the Gfo/Idh/MocA family.</text>
</comment>
<dbReference type="Gene3D" id="3.40.50.720">
    <property type="entry name" value="NAD(P)-binding Rossmann-like Domain"/>
    <property type="match status" value="1"/>
</dbReference>
<dbReference type="GO" id="GO:0000166">
    <property type="term" value="F:nucleotide binding"/>
    <property type="evidence" value="ECO:0007669"/>
    <property type="project" value="InterPro"/>
</dbReference>
<dbReference type="InterPro" id="IPR036291">
    <property type="entry name" value="NAD(P)-bd_dom_sf"/>
</dbReference>
<dbReference type="InterPro" id="IPR000683">
    <property type="entry name" value="Gfo/Idh/MocA-like_OxRdtase_N"/>
</dbReference>
<dbReference type="Pfam" id="PF01408">
    <property type="entry name" value="GFO_IDH_MocA"/>
    <property type="match status" value="1"/>
</dbReference>
<dbReference type="InParanoid" id="A0A7M7SZE8"/>
<dbReference type="RefSeq" id="XP_030842653.1">
    <property type="nucleotide sequence ID" value="XM_030986793.1"/>
</dbReference>
<dbReference type="OrthoDB" id="64915at2759"/>
<dbReference type="PANTHER" id="PTHR42840">
    <property type="entry name" value="NAD(P)-BINDING ROSSMANN-FOLD SUPERFAMILY PROTEIN-RELATED"/>
    <property type="match status" value="1"/>
</dbReference>
<organism evidence="5 6">
    <name type="scientific">Strongylocentrotus purpuratus</name>
    <name type="common">Purple sea urchin</name>
    <dbReference type="NCBI Taxonomy" id="7668"/>
    <lineage>
        <taxon>Eukaryota</taxon>
        <taxon>Metazoa</taxon>
        <taxon>Echinodermata</taxon>
        <taxon>Eleutherozoa</taxon>
        <taxon>Echinozoa</taxon>
        <taxon>Echinoidea</taxon>
        <taxon>Euechinoidea</taxon>
        <taxon>Echinacea</taxon>
        <taxon>Camarodonta</taxon>
        <taxon>Echinidea</taxon>
        <taxon>Strongylocentrotidae</taxon>
        <taxon>Strongylocentrotus</taxon>
    </lineage>
</organism>
<protein>
    <recommendedName>
        <fullName evidence="7">Inositol 2-dehydrogenase</fullName>
    </recommendedName>
</protein>
<accession>A0A7M7SZE8</accession>
<sequence>MTSVERKKKIGVALFGVGRAGTIHIKNLAASPRVDLRWIVEEDTKKVTPILEQLYLYDTQVISTKDISNVWNDEKTDAIVVCVPTLLHEAIVLKGLDARKAIFVEKPIAVKLKDARECYIKAAKVGKPLFCAFNRRFDPSIRKLRQRVQNGEIGQIRCIKSTARDGSFPPVEYLKISGGFYHDCAIHDIDLILWILGEKPISVFAQGHAFNDATKAMNDVDQAAIVLKFPSGVLATIDLNREAVYGYDQRLEVLGSKGMMQSQNRIEAPLTRHNEEGELLDPIFPSFVERYSQSYCDEMDHFLDAVEGKTDKLDVTMEDTLCTSWIADLCEKSMHQGKVIPFTMPQF</sequence>
<keyword evidence="6" id="KW-1185">Reference proteome</keyword>
<dbReference type="SUPFAM" id="SSF51735">
    <property type="entry name" value="NAD(P)-binding Rossmann-fold domains"/>
    <property type="match status" value="1"/>
</dbReference>
<evidence type="ECO:0000313" key="5">
    <source>
        <dbReference type="EnsemblMetazoa" id="XP_030842653"/>
    </source>
</evidence>
<evidence type="ECO:0000259" key="4">
    <source>
        <dbReference type="Pfam" id="PF22725"/>
    </source>
</evidence>
<evidence type="ECO:0000259" key="3">
    <source>
        <dbReference type="Pfam" id="PF01408"/>
    </source>
</evidence>
<reference evidence="5" key="2">
    <citation type="submission" date="2021-01" db="UniProtKB">
        <authorList>
            <consortium name="EnsemblMetazoa"/>
        </authorList>
    </citation>
    <scope>IDENTIFICATION</scope>
</reference>
<dbReference type="Proteomes" id="UP000007110">
    <property type="component" value="Unassembled WGS sequence"/>
</dbReference>
<dbReference type="GO" id="GO:0006740">
    <property type="term" value="P:NADPH regeneration"/>
    <property type="evidence" value="ECO:0000318"/>
    <property type="project" value="GO_Central"/>
</dbReference>
<dbReference type="AlphaFoldDB" id="A0A7M7SZE8"/>
<evidence type="ECO:0000256" key="2">
    <source>
        <dbReference type="ARBA" id="ARBA00023002"/>
    </source>
</evidence>
<dbReference type="KEGG" id="spu:763709"/>
<evidence type="ECO:0000256" key="1">
    <source>
        <dbReference type="ARBA" id="ARBA00010928"/>
    </source>
</evidence>
<dbReference type="SUPFAM" id="SSF55347">
    <property type="entry name" value="Glyceraldehyde-3-phosphate dehydrogenase-like, C-terminal domain"/>
    <property type="match status" value="1"/>
</dbReference>
<dbReference type="OMA" id="FLERYMQ"/>
<keyword evidence="2" id="KW-0560">Oxidoreductase</keyword>
<dbReference type="GO" id="GO:0016491">
    <property type="term" value="F:oxidoreductase activity"/>
    <property type="evidence" value="ECO:0000318"/>
    <property type="project" value="GO_Central"/>
</dbReference>